<evidence type="ECO:0000313" key="7">
    <source>
        <dbReference type="EMBL" id="KAJ1354701.1"/>
    </source>
</evidence>
<protein>
    <recommendedName>
        <fullName evidence="3">beta-N-acetylhexosaminidase</fullName>
        <ecNumber evidence="3">3.2.1.52</ecNumber>
    </recommendedName>
</protein>
<sequence length="245" mass="27669">MANSVRLLVIIFTTLLNIECQRNRREIFIHFDLKGAPPRPNYFKQLLTLVSELGADGALIEWEDMFPYTGTLSSIKNGNAYSIGETMDILQHADSLDLSVIPLVQTVGHLEWILKTKEFAGLRENASFPMTVCIGNPQTLTLMLDAIHQVMAMHSNTRVPYIHIGADEAFQIGECDADQKLLPLKYANSTKRLTLDYIRAIATNITQAFKKTKVLMWFERSKIHRPQFDQGVRTESTSNPSSVEV</sequence>
<dbReference type="EC" id="3.2.1.52" evidence="3"/>
<feature type="signal peptide" evidence="5">
    <location>
        <begin position="1"/>
        <end position="20"/>
    </location>
</feature>
<dbReference type="PANTHER" id="PTHR21040">
    <property type="entry name" value="BCDNA.GH04120"/>
    <property type="match status" value="1"/>
</dbReference>
<evidence type="ECO:0000256" key="3">
    <source>
        <dbReference type="ARBA" id="ARBA00012663"/>
    </source>
</evidence>
<feature type="domain" description="Glycoside hydrolase family 20 catalytic" evidence="6">
    <location>
        <begin position="76"/>
        <end position="225"/>
    </location>
</feature>
<proteinExistence type="inferred from homology"/>
<dbReference type="PANTHER" id="PTHR21040:SF8">
    <property type="entry name" value="BCDNA.GH04120"/>
    <property type="match status" value="1"/>
</dbReference>
<evidence type="ECO:0000256" key="2">
    <source>
        <dbReference type="ARBA" id="ARBA00006285"/>
    </source>
</evidence>
<feature type="chain" id="PRO_5042132734" description="beta-N-acetylhexosaminidase" evidence="5">
    <location>
        <begin position="21"/>
        <end position="245"/>
    </location>
</feature>
<keyword evidence="5" id="KW-0732">Signal</keyword>
<comment type="caution">
    <text evidence="7">The sequence shown here is derived from an EMBL/GenBank/DDBJ whole genome shotgun (WGS) entry which is preliminary data.</text>
</comment>
<evidence type="ECO:0000256" key="5">
    <source>
        <dbReference type="SAM" id="SignalP"/>
    </source>
</evidence>
<name>A0AAD5QQ16_PARTN</name>
<keyword evidence="8" id="KW-1185">Reference proteome</keyword>
<dbReference type="Proteomes" id="UP001196413">
    <property type="component" value="Unassembled WGS sequence"/>
</dbReference>
<dbReference type="Pfam" id="PF00728">
    <property type="entry name" value="Glyco_hydro_20"/>
    <property type="match status" value="1"/>
</dbReference>
<reference evidence="7" key="1">
    <citation type="submission" date="2021-06" db="EMBL/GenBank/DDBJ databases">
        <title>Parelaphostrongylus tenuis whole genome reference sequence.</title>
        <authorList>
            <person name="Garwood T.J."/>
            <person name="Larsen P.A."/>
            <person name="Fountain-Jones N.M."/>
            <person name="Garbe J.R."/>
            <person name="Macchietto M.G."/>
            <person name="Kania S.A."/>
            <person name="Gerhold R.W."/>
            <person name="Richards J.E."/>
            <person name="Wolf T.M."/>
        </authorList>
    </citation>
    <scope>NUCLEOTIDE SEQUENCE</scope>
    <source>
        <strain evidence="7">MNPRO001-30</strain>
        <tissue evidence="7">Meninges</tissue>
    </source>
</reference>
<comment type="similarity">
    <text evidence="2">Belongs to the glycosyl hydrolase 20 family.</text>
</comment>
<dbReference type="GO" id="GO:0004563">
    <property type="term" value="F:beta-N-acetylhexosaminidase activity"/>
    <property type="evidence" value="ECO:0007669"/>
    <property type="project" value="UniProtKB-EC"/>
</dbReference>
<dbReference type="InterPro" id="IPR017853">
    <property type="entry name" value="GH"/>
</dbReference>
<dbReference type="SUPFAM" id="SSF51445">
    <property type="entry name" value="(Trans)glycosidases"/>
    <property type="match status" value="1"/>
</dbReference>
<dbReference type="GO" id="GO:0005975">
    <property type="term" value="P:carbohydrate metabolic process"/>
    <property type="evidence" value="ECO:0007669"/>
    <property type="project" value="InterPro"/>
</dbReference>
<gene>
    <name evidence="7" type="ORF">KIN20_011702</name>
</gene>
<accession>A0AAD5QQ16</accession>
<evidence type="ECO:0000313" key="8">
    <source>
        <dbReference type="Proteomes" id="UP001196413"/>
    </source>
</evidence>
<dbReference type="Gene3D" id="3.20.20.80">
    <property type="entry name" value="Glycosidases"/>
    <property type="match status" value="1"/>
</dbReference>
<evidence type="ECO:0000256" key="1">
    <source>
        <dbReference type="ARBA" id="ARBA00001231"/>
    </source>
</evidence>
<evidence type="ECO:0000256" key="4">
    <source>
        <dbReference type="ARBA" id="ARBA00022801"/>
    </source>
</evidence>
<organism evidence="7 8">
    <name type="scientific">Parelaphostrongylus tenuis</name>
    <name type="common">Meningeal worm</name>
    <dbReference type="NCBI Taxonomy" id="148309"/>
    <lineage>
        <taxon>Eukaryota</taxon>
        <taxon>Metazoa</taxon>
        <taxon>Ecdysozoa</taxon>
        <taxon>Nematoda</taxon>
        <taxon>Chromadorea</taxon>
        <taxon>Rhabditida</taxon>
        <taxon>Rhabditina</taxon>
        <taxon>Rhabditomorpha</taxon>
        <taxon>Strongyloidea</taxon>
        <taxon>Metastrongylidae</taxon>
        <taxon>Parelaphostrongylus</taxon>
    </lineage>
</organism>
<comment type="catalytic activity">
    <reaction evidence="1">
        <text>Hydrolysis of terminal non-reducing N-acetyl-D-hexosamine residues in N-acetyl-beta-D-hexosaminides.</text>
        <dbReference type="EC" id="3.2.1.52"/>
    </reaction>
</comment>
<keyword evidence="4" id="KW-0378">Hydrolase</keyword>
<dbReference type="InterPro" id="IPR015883">
    <property type="entry name" value="Glyco_hydro_20_cat"/>
</dbReference>
<evidence type="ECO:0000259" key="6">
    <source>
        <dbReference type="Pfam" id="PF00728"/>
    </source>
</evidence>
<dbReference type="AlphaFoldDB" id="A0AAD5QQ16"/>
<dbReference type="EMBL" id="JAHQIW010002162">
    <property type="protein sequence ID" value="KAJ1354701.1"/>
    <property type="molecule type" value="Genomic_DNA"/>
</dbReference>
<dbReference type="InterPro" id="IPR038901">
    <property type="entry name" value="HEXDC-like"/>
</dbReference>